<dbReference type="InterPro" id="IPR011990">
    <property type="entry name" value="TPR-like_helical_dom_sf"/>
</dbReference>
<evidence type="ECO:0000259" key="3">
    <source>
        <dbReference type="PROSITE" id="PS50011"/>
    </source>
</evidence>
<dbReference type="InterPro" id="IPR019734">
    <property type="entry name" value="TPR_rpt"/>
</dbReference>
<dbReference type="PANTHER" id="PTHR10098">
    <property type="entry name" value="RAPSYN-RELATED"/>
    <property type="match status" value="1"/>
</dbReference>
<feature type="repeat" description="TPR" evidence="1">
    <location>
        <begin position="732"/>
        <end position="765"/>
    </location>
</feature>
<proteinExistence type="predicted"/>
<dbReference type="PROSITE" id="PS00108">
    <property type="entry name" value="PROTEIN_KINASE_ST"/>
    <property type="match status" value="1"/>
</dbReference>
<dbReference type="HOGENOM" id="CLU_000288_7_37_1"/>
<dbReference type="Proteomes" id="UP000054248">
    <property type="component" value="Unassembled WGS sequence"/>
</dbReference>
<keyword evidence="1" id="KW-0802">TPR repeat</keyword>
<reference evidence="5" key="2">
    <citation type="submission" date="2015-01" db="EMBL/GenBank/DDBJ databases">
        <title>Evolutionary Origins and Diversification of the Mycorrhizal Mutualists.</title>
        <authorList>
            <consortium name="DOE Joint Genome Institute"/>
            <consortium name="Mycorrhizal Genomics Consortium"/>
            <person name="Kohler A."/>
            <person name="Kuo A."/>
            <person name="Nagy L.G."/>
            <person name="Floudas D."/>
            <person name="Copeland A."/>
            <person name="Barry K.W."/>
            <person name="Cichocki N."/>
            <person name="Veneault-Fourrey C."/>
            <person name="LaButti K."/>
            <person name="Lindquist E.A."/>
            <person name="Lipzen A."/>
            <person name="Lundell T."/>
            <person name="Morin E."/>
            <person name="Murat C."/>
            <person name="Riley R."/>
            <person name="Ohm R."/>
            <person name="Sun H."/>
            <person name="Tunlid A."/>
            <person name="Henrissat B."/>
            <person name="Grigoriev I.V."/>
            <person name="Hibbett D.S."/>
            <person name="Martin F."/>
        </authorList>
    </citation>
    <scope>NUCLEOTIDE SEQUENCE [LARGE SCALE GENOMIC DNA]</scope>
    <source>
        <strain evidence="5">MUT 4182</strain>
    </source>
</reference>
<dbReference type="PROSITE" id="PS50011">
    <property type="entry name" value="PROTEIN_KINASE_DOM"/>
    <property type="match status" value="1"/>
</dbReference>
<feature type="repeat" description="TPR" evidence="1">
    <location>
        <begin position="532"/>
        <end position="565"/>
    </location>
</feature>
<dbReference type="SMART" id="SM00220">
    <property type="entry name" value="S_TKc"/>
    <property type="match status" value="1"/>
</dbReference>
<dbReference type="EMBL" id="KN823118">
    <property type="protein sequence ID" value="KIO22113.1"/>
    <property type="molecule type" value="Genomic_DNA"/>
</dbReference>
<keyword evidence="5" id="KW-1185">Reference proteome</keyword>
<dbReference type="InterPro" id="IPR000719">
    <property type="entry name" value="Prot_kinase_dom"/>
</dbReference>
<dbReference type="STRING" id="1051891.A0A0C3KL08"/>
<sequence>MRRLASKLLRIDGRTGEGSDRNAQQDAMAVSSQELIPKKPSARERLDGPGVSSFRIRSKEIKFTSTDSHGSGGKADVTQAKFKRADWSVKQLVAVKKLRSVETEEAHNEFIDEVEVMAGLSHNNIVQLIGFVEDLQKGIAWIVLSWEPNGNVSDFLAQADWQIPERVSLIQDAFEGVRYLHTHQPPICHGDLKSLNILVSSSCRAILTDFGSARAVIGPEDEVIDDEGDPQMRQGLTKKQLCPPIQVNPAGNHLTLTGPAWTLRWAPPEVVNGKRPGLSSDIWAAGWICWEVMTNKIPFPDINHEWGIKLAVIRGKVPPPHEEGQLVPIRALCNLMTDCWAMDPKARPGISQCCNELKWMPSDPPSTGAPSVRLLLQKGQIEFRRASYEEAASLFQQGLSLATSQDNQKWAAIALRFLGDTYRLQSKYSRAEESYNQAQEIFAHISDDKNQAMTMESMGRLLVLRSEFTQAEQVYTRAKEIYTRLDDERGQAISLSGLGRVCHLQSKYIQGEQLYSRAHELYARTGDDNGRANALLGLGDVYYGQSKYSQAEESYNGARELYARVGNDIGLGSALDGLGRVCWRQFKRTQAEELVSQAQEIYVRLGDDIGLSATLLSLGAIYCFEFEYTRAVEVYTRAQEISTSLGDDLGQGNALDGLATVYRLQSNNALAQELFNQAQDIYARLGNQEGLASTLSGLGEVYRSQSEYTQARESFSRAQEIYARIGNERGRSNALIGLGDVHRNQSKYAEAEESYIRALTICTRLGNDAIRANILWSMGHLRRSQENNEEAATFYIEAREICTRLGQIKKAEHVSSLLALMFPDEKSSMTSPDASVLPDIPSTNRS</sequence>
<feature type="region of interest" description="Disordered" evidence="2">
    <location>
        <begin position="826"/>
        <end position="846"/>
    </location>
</feature>
<evidence type="ECO:0000313" key="4">
    <source>
        <dbReference type="EMBL" id="KIO22113.1"/>
    </source>
</evidence>
<dbReference type="GO" id="GO:0004672">
    <property type="term" value="F:protein kinase activity"/>
    <property type="evidence" value="ECO:0007669"/>
    <property type="project" value="InterPro"/>
</dbReference>
<dbReference type="SMART" id="SM00028">
    <property type="entry name" value="TPR"/>
    <property type="match status" value="11"/>
</dbReference>
<dbReference type="InterPro" id="IPR011009">
    <property type="entry name" value="Kinase-like_dom_sf"/>
</dbReference>
<feature type="domain" description="Protein kinase" evidence="3">
    <location>
        <begin position="63"/>
        <end position="360"/>
    </location>
</feature>
<dbReference type="InterPro" id="IPR008271">
    <property type="entry name" value="Ser/Thr_kinase_AS"/>
</dbReference>
<dbReference type="PANTHER" id="PTHR10098:SF108">
    <property type="entry name" value="TETRATRICOPEPTIDE REPEAT PROTEIN 28"/>
    <property type="match status" value="1"/>
</dbReference>
<feature type="compositionally biased region" description="Polar residues" evidence="2">
    <location>
        <begin position="21"/>
        <end position="34"/>
    </location>
</feature>
<dbReference type="OrthoDB" id="10040854at2759"/>
<evidence type="ECO:0000256" key="1">
    <source>
        <dbReference type="PROSITE-ProRule" id="PRU00339"/>
    </source>
</evidence>
<dbReference type="SUPFAM" id="SSF48452">
    <property type="entry name" value="TPR-like"/>
    <property type="match status" value="3"/>
</dbReference>
<reference evidence="4 5" key="1">
    <citation type="submission" date="2014-04" db="EMBL/GenBank/DDBJ databases">
        <authorList>
            <consortium name="DOE Joint Genome Institute"/>
            <person name="Kuo A."/>
            <person name="Girlanda M."/>
            <person name="Perotto S."/>
            <person name="Kohler A."/>
            <person name="Nagy L.G."/>
            <person name="Floudas D."/>
            <person name="Copeland A."/>
            <person name="Barry K.W."/>
            <person name="Cichocki N."/>
            <person name="Veneault-Fourrey C."/>
            <person name="LaButti K."/>
            <person name="Lindquist E.A."/>
            <person name="Lipzen A."/>
            <person name="Lundell T."/>
            <person name="Morin E."/>
            <person name="Murat C."/>
            <person name="Sun H."/>
            <person name="Tunlid A."/>
            <person name="Henrissat B."/>
            <person name="Grigoriev I.V."/>
            <person name="Hibbett D.S."/>
            <person name="Martin F."/>
            <person name="Nordberg H.P."/>
            <person name="Cantor M.N."/>
            <person name="Hua S.X."/>
        </authorList>
    </citation>
    <scope>NUCLEOTIDE SEQUENCE [LARGE SCALE GENOMIC DNA]</scope>
    <source>
        <strain evidence="4 5">MUT 4182</strain>
    </source>
</reference>
<dbReference type="Pfam" id="PF13424">
    <property type="entry name" value="TPR_12"/>
    <property type="match status" value="4"/>
</dbReference>
<dbReference type="SUPFAM" id="SSF56112">
    <property type="entry name" value="Protein kinase-like (PK-like)"/>
    <property type="match status" value="1"/>
</dbReference>
<dbReference type="Gene3D" id="1.25.40.10">
    <property type="entry name" value="Tetratricopeptide repeat domain"/>
    <property type="match status" value="3"/>
</dbReference>
<gene>
    <name evidence="4" type="ORF">M407DRAFT_28328</name>
</gene>
<accession>A0A0C3KL08</accession>
<dbReference type="GO" id="GO:0005524">
    <property type="term" value="F:ATP binding"/>
    <property type="evidence" value="ECO:0007669"/>
    <property type="project" value="InterPro"/>
</dbReference>
<feature type="region of interest" description="Disordered" evidence="2">
    <location>
        <begin position="1"/>
        <end position="49"/>
    </location>
</feature>
<feature type="repeat" description="TPR" evidence="1">
    <location>
        <begin position="692"/>
        <end position="725"/>
    </location>
</feature>
<protein>
    <recommendedName>
        <fullName evidence="3">Protein kinase domain-containing protein</fullName>
    </recommendedName>
</protein>
<feature type="compositionally biased region" description="Basic and acidic residues" evidence="2">
    <location>
        <begin position="9"/>
        <end position="20"/>
    </location>
</feature>
<dbReference type="Gene3D" id="1.10.510.10">
    <property type="entry name" value="Transferase(Phosphotransferase) domain 1"/>
    <property type="match status" value="1"/>
</dbReference>
<name>A0A0C3KL08_9AGAM</name>
<dbReference type="PROSITE" id="PS50005">
    <property type="entry name" value="TPR"/>
    <property type="match status" value="3"/>
</dbReference>
<evidence type="ECO:0000256" key="2">
    <source>
        <dbReference type="SAM" id="MobiDB-lite"/>
    </source>
</evidence>
<dbReference type="AlphaFoldDB" id="A0A0C3KL08"/>
<organism evidence="4 5">
    <name type="scientific">Tulasnella calospora MUT 4182</name>
    <dbReference type="NCBI Taxonomy" id="1051891"/>
    <lineage>
        <taxon>Eukaryota</taxon>
        <taxon>Fungi</taxon>
        <taxon>Dikarya</taxon>
        <taxon>Basidiomycota</taxon>
        <taxon>Agaricomycotina</taxon>
        <taxon>Agaricomycetes</taxon>
        <taxon>Cantharellales</taxon>
        <taxon>Tulasnellaceae</taxon>
        <taxon>Tulasnella</taxon>
    </lineage>
</organism>
<evidence type="ECO:0000313" key="5">
    <source>
        <dbReference type="Proteomes" id="UP000054248"/>
    </source>
</evidence>
<dbReference type="Pfam" id="PF00069">
    <property type="entry name" value="Pkinase"/>
    <property type="match status" value="1"/>
</dbReference>